<dbReference type="PROSITE" id="PS00237">
    <property type="entry name" value="G_PROTEIN_RECEP_F1_1"/>
    <property type="match status" value="1"/>
</dbReference>
<keyword evidence="3 9" id="KW-0812">Transmembrane</keyword>
<organism evidence="11 12">
    <name type="scientific">Pseudolycoriella hygida</name>
    <dbReference type="NCBI Taxonomy" id="35572"/>
    <lineage>
        <taxon>Eukaryota</taxon>
        <taxon>Metazoa</taxon>
        <taxon>Ecdysozoa</taxon>
        <taxon>Arthropoda</taxon>
        <taxon>Hexapoda</taxon>
        <taxon>Insecta</taxon>
        <taxon>Pterygota</taxon>
        <taxon>Neoptera</taxon>
        <taxon>Endopterygota</taxon>
        <taxon>Diptera</taxon>
        <taxon>Nematocera</taxon>
        <taxon>Sciaroidea</taxon>
        <taxon>Sciaridae</taxon>
        <taxon>Pseudolycoriella</taxon>
    </lineage>
</organism>
<dbReference type="AlphaFoldDB" id="A0A9Q0NCC5"/>
<dbReference type="Proteomes" id="UP001151699">
    <property type="component" value="Chromosome A"/>
</dbReference>
<keyword evidence="5" id="KW-0297">G-protein coupled receptor</keyword>
<evidence type="ECO:0000256" key="9">
    <source>
        <dbReference type="SAM" id="Phobius"/>
    </source>
</evidence>
<evidence type="ECO:0000256" key="6">
    <source>
        <dbReference type="ARBA" id="ARBA00023136"/>
    </source>
</evidence>
<dbReference type="EMBL" id="WJQU01000001">
    <property type="protein sequence ID" value="KAJ6647696.1"/>
    <property type="molecule type" value="Genomic_DNA"/>
</dbReference>
<accession>A0A9Q0NCC5</accession>
<feature type="non-terminal residue" evidence="11">
    <location>
        <position position="86"/>
    </location>
</feature>
<evidence type="ECO:0000256" key="3">
    <source>
        <dbReference type="ARBA" id="ARBA00022692"/>
    </source>
</evidence>
<feature type="domain" description="G-protein coupled receptors family 1 profile" evidence="10">
    <location>
        <begin position="1"/>
        <end position="86"/>
    </location>
</feature>
<dbReference type="Gene3D" id="1.20.1070.10">
    <property type="entry name" value="Rhodopsin 7-helix transmembrane proteins"/>
    <property type="match status" value="1"/>
</dbReference>
<dbReference type="Pfam" id="PF00001">
    <property type="entry name" value="7tm_1"/>
    <property type="match status" value="1"/>
</dbReference>
<evidence type="ECO:0000256" key="4">
    <source>
        <dbReference type="ARBA" id="ARBA00022989"/>
    </source>
</evidence>
<reference evidence="11" key="1">
    <citation type="submission" date="2022-07" db="EMBL/GenBank/DDBJ databases">
        <authorList>
            <person name="Trinca V."/>
            <person name="Uliana J.V.C."/>
            <person name="Torres T.T."/>
            <person name="Ward R.J."/>
            <person name="Monesi N."/>
        </authorList>
    </citation>
    <scope>NUCLEOTIDE SEQUENCE</scope>
    <source>
        <strain evidence="11">HSMRA1968</strain>
        <tissue evidence="11">Whole embryos</tissue>
    </source>
</reference>
<keyword evidence="12" id="KW-1185">Reference proteome</keyword>
<keyword evidence="7 11" id="KW-0675">Receptor</keyword>
<evidence type="ECO:0000313" key="11">
    <source>
        <dbReference type="EMBL" id="KAJ6647696.1"/>
    </source>
</evidence>
<dbReference type="OrthoDB" id="5987936at2759"/>
<proteinExistence type="inferred from homology"/>
<dbReference type="SUPFAM" id="SSF81321">
    <property type="entry name" value="Family A G protein-coupled receptor-like"/>
    <property type="match status" value="1"/>
</dbReference>
<keyword evidence="4 9" id="KW-1133">Transmembrane helix</keyword>
<evidence type="ECO:0000256" key="7">
    <source>
        <dbReference type="ARBA" id="ARBA00023170"/>
    </source>
</evidence>
<comment type="caution">
    <text evidence="11">The sequence shown here is derived from an EMBL/GenBank/DDBJ whole genome shotgun (WGS) entry which is preliminary data.</text>
</comment>
<comment type="subcellular location">
    <subcellularLocation>
        <location evidence="1">Membrane</location>
        <topology evidence="1">Multi-pass membrane protein</topology>
    </subcellularLocation>
</comment>
<dbReference type="InterPro" id="IPR017452">
    <property type="entry name" value="GPCR_Rhodpsn_7TM"/>
</dbReference>
<keyword evidence="8" id="KW-0807">Transducer</keyword>
<keyword evidence="6 9" id="KW-0472">Membrane</keyword>
<dbReference type="PANTHER" id="PTHR45695:SF15">
    <property type="entry name" value="OPSIN RH2"/>
    <property type="match status" value="1"/>
</dbReference>
<evidence type="ECO:0000259" key="10">
    <source>
        <dbReference type="PROSITE" id="PS50262"/>
    </source>
</evidence>
<evidence type="ECO:0000256" key="8">
    <source>
        <dbReference type="ARBA" id="ARBA00023224"/>
    </source>
</evidence>
<protein>
    <submittedName>
        <fullName evidence="11">Orexin/Hypocretin receptor type 1</fullName>
    </submittedName>
</protein>
<feature type="transmembrane region" description="Helical" evidence="9">
    <location>
        <begin position="33"/>
        <end position="52"/>
    </location>
</feature>
<dbReference type="PROSITE" id="PS50262">
    <property type="entry name" value="G_PROTEIN_RECEP_F1_2"/>
    <property type="match status" value="1"/>
</dbReference>
<evidence type="ECO:0000256" key="2">
    <source>
        <dbReference type="ARBA" id="ARBA00010663"/>
    </source>
</evidence>
<evidence type="ECO:0000256" key="1">
    <source>
        <dbReference type="ARBA" id="ARBA00004141"/>
    </source>
</evidence>
<dbReference type="GO" id="GO:0004930">
    <property type="term" value="F:G protein-coupled receptor activity"/>
    <property type="evidence" value="ECO:0007669"/>
    <property type="project" value="UniProtKB-KW"/>
</dbReference>
<comment type="similarity">
    <text evidence="2">Belongs to the G-protein coupled receptor 1 family.</text>
</comment>
<dbReference type="PANTHER" id="PTHR45695">
    <property type="entry name" value="LEUCOKININ RECEPTOR-RELATED"/>
    <property type="match status" value="1"/>
</dbReference>
<name>A0A9Q0NCC5_9DIPT</name>
<gene>
    <name evidence="11" type="primary">Hcrtr1</name>
    <name evidence="11" type="ORF">Bhyg_02919</name>
</gene>
<sequence>TVSVTVSVLTLTFISIDRWYAICFPLRYVSTNIRAVGSIAFIWMVALVSASVPKTGFLESQFLEFLKPVLKTMYLSARIAQELLWC</sequence>
<dbReference type="GO" id="GO:0005886">
    <property type="term" value="C:plasma membrane"/>
    <property type="evidence" value="ECO:0007669"/>
    <property type="project" value="TreeGrafter"/>
</dbReference>
<evidence type="ECO:0000256" key="5">
    <source>
        <dbReference type="ARBA" id="ARBA00023040"/>
    </source>
</evidence>
<evidence type="ECO:0000313" key="12">
    <source>
        <dbReference type="Proteomes" id="UP001151699"/>
    </source>
</evidence>
<dbReference type="InterPro" id="IPR000276">
    <property type="entry name" value="GPCR_Rhodpsn"/>
</dbReference>